<proteinExistence type="predicted"/>
<organism evidence="1 2">
    <name type="scientific">Lysobacter niastensis</name>
    <dbReference type="NCBI Taxonomy" id="380629"/>
    <lineage>
        <taxon>Bacteria</taxon>
        <taxon>Pseudomonadati</taxon>
        <taxon>Pseudomonadota</taxon>
        <taxon>Gammaproteobacteria</taxon>
        <taxon>Lysobacterales</taxon>
        <taxon>Lysobacteraceae</taxon>
        <taxon>Lysobacter</taxon>
    </lineage>
</organism>
<evidence type="ECO:0008006" key="3">
    <source>
        <dbReference type="Google" id="ProtNLM"/>
    </source>
</evidence>
<reference evidence="1 2" key="1">
    <citation type="submission" date="2023-07" db="EMBL/GenBank/DDBJ databases">
        <title>Sorghum-associated microbial communities from plants grown in Nebraska, USA.</title>
        <authorList>
            <person name="Schachtman D."/>
        </authorList>
    </citation>
    <scope>NUCLEOTIDE SEQUENCE [LARGE SCALE GENOMIC DNA]</scope>
    <source>
        <strain evidence="1 2">BE198</strain>
    </source>
</reference>
<evidence type="ECO:0000313" key="1">
    <source>
        <dbReference type="EMBL" id="MDR7134564.1"/>
    </source>
</evidence>
<sequence>MTDLEDFRSADEMAARFGPAVDVIEFSRGRRSRVGDANAKIAPNALKFERMGDLSVRPPDWLVRGFFEIDCLALLVGDPGTGKTFCALDLAASIATGKPFHGRNVKAGPVLYFAGEGQSGLARRRMAWEQAHGISLRNAPLFASTVATRLTDGACLALLLNEIECFTAEHGPPVLVVLDTLARNFGPGDENDTRDMNRAVFACDSIRRITGASVLITHHSSHADKGRGRGSTVLRAAADAEFLLTRKVDETVVLTATKMKDAAFPAPMAFCIGAVDLGLTDAEGETITSAVLVPTEYKAPTKASAAGTGKNQRRALRILRDMQASLTKTGLAQIGARVAMDKWRAQCAAEDMNRSRFREASIGLQSAGLVEIANGFAKPCERTKPVRNVQPSRGHTCDACEPPCKGVHTSHVAGQEADELSAATSATSGYQACKLGEP</sequence>
<keyword evidence="2" id="KW-1185">Reference proteome</keyword>
<evidence type="ECO:0000313" key="2">
    <source>
        <dbReference type="Proteomes" id="UP001251524"/>
    </source>
</evidence>
<name>A0ABU1WAB0_9GAMM</name>
<gene>
    <name evidence="1" type="ORF">J2X06_001748</name>
</gene>
<dbReference type="CDD" id="cd01125">
    <property type="entry name" value="RepA_RSF1010_like"/>
    <property type="match status" value="1"/>
</dbReference>
<dbReference type="EMBL" id="JAVDVY010000001">
    <property type="protein sequence ID" value="MDR7134564.1"/>
    <property type="molecule type" value="Genomic_DNA"/>
</dbReference>
<comment type="caution">
    <text evidence="1">The sequence shown here is derived from an EMBL/GenBank/DDBJ whole genome shotgun (WGS) entry which is preliminary data.</text>
</comment>
<dbReference type="Gene3D" id="3.40.50.300">
    <property type="entry name" value="P-loop containing nucleotide triphosphate hydrolases"/>
    <property type="match status" value="1"/>
</dbReference>
<protein>
    <recommendedName>
        <fullName evidence="3">AAA family ATPase</fullName>
    </recommendedName>
</protein>
<dbReference type="Pfam" id="PF13481">
    <property type="entry name" value="AAA_25"/>
    <property type="match status" value="1"/>
</dbReference>
<dbReference type="SUPFAM" id="SSF52540">
    <property type="entry name" value="P-loop containing nucleoside triphosphate hydrolases"/>
    <property type="match status" value="1"/>
</dbReference>
<dbReference type="InterPro" id="IPR027417">
    <property type="entry name" value="P-loop_NTPase"/>
</dbReference>
<accession>A0ABU1WAB0</accession>
<dbReference type="RefSeq" id="WP_310060944.1">
    <property type="nucleotide sequence ID" value="NZ_JAVDVY010000001.1"/>
</dbReference>
<dbReference type="InterPro" id="IPR038724">
    <property type="entry name" value="RepA"/>
</dbReference>
<dbReference type="Proteomes" id="UP001251524">
    <property type="component" value="Unassembled WGS sequence"/>
</dbReference>